<sequence>MYDLFWVKYSLYLKLERNFDLAKQDRLFLWAEKNGKKEPEESVLYYSLLSRYFSQIKEIKDVSVGKRAASGWLFKKKWTDRIIHEIEIFAKGTDEFDFQEFVDKVFSSEFKTKCDRNEVDLVPILEESMGANRPSSDDTEERVKEAITSFVKGLGKVFEVEEDLHGIDNNEVVIGPNIDFTERVLGKVSDSDLQPLANTDYRFNKREIKAFIHALNSTEKGSYLLRSFILIAYFNPTSTGNSIKDKLRRVSHLYKEDENFSNQAKSKFKGINIPEKILEGLEESCFFWDLNFFLGDGEDIARKLLNEKKKEEKSSLSLKDVERYFKNSKNPKVDYIEEIYKRLQERWQTNFPHFIEDLKERNESDVAEYMEILSDCIEGNLEIEEAFMKLLENQDTIEKEADDLYIIIKPYSDSSPSASFYAVNQAINWTRRVVEGSRNG</sequence>
<proteinExistence type="predicted"/>
<accession>A0A1Y3GA41</accession>
<dbReference type="Proteomes" id="UP000195137">
    <property type="component" value="Unassembled WGS sequence"/>
</dbReference>
<dbReference type="EMBL" id="MRZU01000004">
    <property type="protein sequence ID" value="OUJ18312.1"/>
    <property type="molecule type" value="Genomic_DNA"/>
</dbReference>
<name>A0A1Y3GA41_9EURY</name>
<reference evidence="1 2" key="1">
    <citation type="submission" date="2016-12" db="EMBL/GenBank/DDBJ databases">
        <title>Discovery of methanogenic haloarchaea.</title>
        <authorList>
            <person name="Sorokin D.Y."/>
            <person name="Makarova K.S."/>
            <person name="Abbas B."/>
            <person name="Ferrer M."/>
            <person name="Golyshin P.N."/>
        </authorList>
    </citation>
    <scope>NUCLEOTIDE SEQUENCE [LARGE SCALE GENOMIC DNA]</scope>
    <source>
        <strain evidence="1">AMET1</strain>
    </source>
</reference>
<organism evidence="1 2">
    <name type="scientific">Methanonatronarchaeum thermophilum</name>
    <dbReference type="NCBI Taxonomy" id="1927129"/>
    <lineage>
        <taxon>Archaea</taxon>
        <taxon>Methanobacteriati</taxon>
        <taxon>Methanobacteriota</taxon>
        <taxon>Methanonatronarchaeia</taxon>
        <taxon>Methanonatronarchaeales</taxon>
        <taxon>Methanonatronarchaeaceae</taxon>
        <taxon>Methanonatronarchaeum</taxon>
    </lineage>
</organism>
<protein>
    <submittedName>
        <fullName evidence="1">Uncharacterized protein</fullName>
    </submittedName>
</protein>
<evidence type="ECO:0000313" key="1">
    <source>
        <dbReference type="EMBL" id="OUJ18312.1"/>
    </source>
</evidence>
<gene>
    <name evidence="1" type="ORF">AMET1_1223</name>
</gene>
<comment type="caution">
    <text evidence="1">The sequence shown here is derived from an EMBL/GenBank/DDBJ whole genome shotgun (WGS) entry which is preliminary data.</text>
</comment>
<evidence type="ECO:0000313" key="2">
    <source>
        <dbReference type="Proteomes" id="UP000195137"/>
    </source>
</evidence>
<dbReference type="AlphaFoldDB" id="A0A1Y3GA41"/>
<keyword evidence="2" id="KW-1185">Reference proteome</keyword>